<proteinExistence type="predicted"/>
<dbReference type="AlphaFoldDB" id="A0A151HZ62"/>
<accession>A0A151HZ62</accession>
<organism evidence="1 2">
    <name type="scientific">Atta colombica</name>
    <dbReference type="NCBI Taxonomy" id="520822"/>
    <lineage>
        <taxon>Eukaryota</taxon>
        <taxon>Metazoa</taxon>
        <taxon>Ecdysozoa</taxon>
        <taxon>Arthropoda</taxon>
        <taxon>Hexapoda</taxon>
        <taxon>Insecta</taxon>
        <taxon>Pterygota</taxon>
        <taxon>Neoptera</taxon>
        <taxon>Endopterygota</taxon>
        <taxon>Hymenoptera</taxon>
        <taxon>Apocrita</taxon>
        <taxon>Aculeata</taxon>
        <taxon>Formicoidea</taxon>
        <taxon>Formicidae</taxon>
        <taxon>Myrmicinae</taxon>
        <taxon>Atta</taxon>
    </lineage>
</organism>
<keyword evidence="2" id="KW-1185">Reference proteome</keyword>
<gene>
    <name evidence="1" type="ORF">ALC53_12153</name>
</gene>
<dbReference type="EMBL" id="KQ976699">
    <property type="protein sequence ID" value="KYM77413.1"/>
    <property type="molecule type" value="Genomic_DNA"/>
</dbReference>
<sequence>MVPAGLRDHSTTTTAVTRRIVLPAAVTGVTADTWNVTGYVASGVASRRKDLTSVSYPFSISDFADIQRSPCKKNRGDGSDNHKNPQKTKFVFRVIRPCVVYPREQVQTRRAAIKLENVYSTETCNRIAATCIQCYCITVGTLQYYWDDLCSMSGAIFISVQSMWEEWGVLGVHAYMIESPFVHRIDLARSSLQMKTSVYYETQFLNREHVQTRAHVFLRVVVCKRNIDNVIKFKRVTSGTHRVVF</sequence>
<reference evidence="1 2" key="1">
    <citation type="submission" date="2015-09" db="EMBL/GenBank/DDBJ databases">
        <title>Atta colombica WGS genome.</title>
        <authorList>
            <person name="Nygaard S."/>
            <person name="Hu H."/>
            <person name="Boomsma J."/>
            <person name="Zhang G."/>
        </authorList>
    </citation>
    <scope>NUCLEOTIDE SEQUENCE [LARGE SCALE GENOMIC DNA]</scope>
    <source>
        <strain evidence="1">Treedump-2</strain>
        <tissue evidence="1">Whole body</tissue>
    </source>
</reference>
<name>A0A151HZ62_9HYME</name>
<evidence type="ECO:0000313" key="2">
    <source>
        <dbReference type="Proteomes" id="UP000078540"/>
    </source>
</evidence>
<evidence type="ECO:0000313" key="1">
    <source>
        <dbReference type="EMBL" id="KYM77413.1"/>
    </source>
</evidence>
<dbReference type="Proteomes" id="UP000078540">
    <property type="component" value="Unassembled WGS sequence"/>
</dbReference>
<protein>
    <submittedName>
        <fullName evidence="1">Uncharacterized protein</fullName>
    </submittedName>
</protein>